<proteinExistence type="inferred from homology"/>
<reference evidence="20 21" key="1">
    <citation type="submission" date="2015-05" db="EMBL/GenBank/DDBJ databases">
        <title>Photobacterium galathea sp. nov.</title>
        <authorList>
            <person name="Machado H."/>
            <person name="Gram L."/>
        </authorList>
    </citation>
    <scope>NUCLEOTIDE SEQUENCE [LARGE SCALE GENOMIC DNA]</scope>
    <source>
        <strain evidence="20 21">DSM 25995</strain>
    </source>
</reference>
<dbReference type="AlphaFoldDB" id="A0A0J1GRY8"/>
<evidence type="ECO:0000256" key="8">
    <source>
        <dbReference type="ARBA" id="ARBA00022636"/>
    </source>
</evidence>
<keyword evidence="21" id="KW-1185">Reference proteome</keyword>
<name>A0A0J1GRY8_9GAMM</name>
<evidence type="ECO:0000256" key="3">
    <source>
        <dbReference type="ARBA" id="ARBA00006739"/>
    </source>
</evidence>
<feature type="transmembrane region" description="Helical" evidence="16">
    <location>
        <begin position="57"/>
        <end position="78"/>
    </location>
</feature>
<dbReference type="EMBL" id="LDOV01000006">
    <property type="protein sequence ID" value="KLV02515.1"/>
    <property type="molecule type" value="Genomic_DNA"/>
</dbReference>
<dbReference type="NCBIfam" id="TIGR03030">
    <property type="entry name" value="CelA"/>
    <property type="match status" value="1"/>
</dbReference>
<evidence type="ECO:0000259" key="18">
    <source>
        <dbReference type="Pfam" id="PF07238"/>
    </source>
</evidence>
<dbReference type="PATRIC" id="fig|754436.4.peg.663"/>
<feature type="transmembrane region" description="Helical" evidence="16">
    <location>
        <begin position="34"/>
        <end position="50"/>
    </location>
</feature>
<organism evidence="20 21">
    <name type="scientific">Photobacterium aphoticum</name>
    <dbReference type="NCBI Taxonomy" id="754436"/>
    <lineage>
        <taxon>Bacteria</taxon>
        <taxon>Pseudomonadati</taxon>
        <taxon>Pseudomonadota</taxon>
        <taxon>Gammaproteobacteria</taxon>
        <taxon>Vibrionales</taxon>
        <taxon>Vibrionaceae</taxon>
        <taxon>Photobacterium</taxon>
    </lineage>
</organism>
<comment type="catalytic activity">
    <reaction evidence="15 16">
        <text>[(1-&gt;4)-beta-D-glucosyl](n) + UDP-alpha-D-glucose = [(1-&gt;4)-beta-D-glucosyl](n+1) + UDP + H(+)</text>
        <dbReference type="Rhea" id="RHEA:19929"/>
        <dbReference type="Rhea" id="RHEA-COMP:10033"/>
        <dbReference type="Rhea" id="RHEA-COMP:10034"/>
        <dbReference type="ChEBI" id="CHEBI:15378"/>
        <dbReference type="ChEBI" id="CHEBI:18246"/>
        <dbReference type="ChEBI" id="CHEBI:58223"/>
        <dbReference type="ChEBI" id="CHEBI:58885"/>
        <dbReference type="EC" id="2.4.1.12"/>
    </reaction>
</comment>
<sequence length="750" mass="84157">MRHFNALTGIKWLASLLIVIIILYLATVDVTAETHLWISGSALVIVILSMTSNDRKYLHLVMLLTGAFISLRYIWWRYDNTLPWESHLDIPFALALFITEIYGITIYLMGMIVNVKQHDRAIIPIDESEPVPTVDVFIPTYNEPLHVVGPTIAAAAQLHYPGQVTVWVLDDGGTAQKLNVKDTAAAKEARQRTNALKALCEKLDVNYLTRPDNSHAKAGNINHAMKHSQGDLILILDADHVPSRDFLVNTVGQFQQQPSLGFVQTPHFFVTPNPIERNLGIENNVPAENEMFYNRILKGMDFWNASFFCGSAAVIRRTALEDVGGIATQTITEDADTALNMHAKGWDSAYINKAMIAGLSPDTFGAYVTQRSRWAQGMIQIFMLNNPVLKRGLSWPQKICYLNSTIFWFFPLFRVVYLLAPLAYLLFDLQIFVGNASDFVAYAIPHLIISILINQQLFGKTRNTLFSEFYETILSVFLFLPVLSVIVSPRKPSFTVTPKGETTDHTHFSSLTPVLVGLTAIVAAAECWGVYRYMSYPIEQGQLAIVLVFNTLNLLLAMVCLGASLEKRQRRIEPRTECETQALIQINSQQSHATLNNASLSGARLTVHGNDHDLAPGDVFELTCYVAKPKQSQQEKAHLKPYRFAMRVHEASYLADGQSVHCELVDKNSDSLRVFTDIAYGFSRRWEARRQFEEQQKKSIPHALASFCQLAFKSMTMTTTASLKPRRTHPQPAETATSADRSASTQDVRQ</sequence>
<dbReference type="InterPro" id="IPR029044">
    <property type="entry name" value="Nucleotide-diphossugar_trans"/>
</dbReference>
<feature type="transmembrane region" description="Helical" evidence="16">
    <location>
        <begin position="543"/>
        <end position="565"/>
    </location>
</feature>
<evidence type="ECO:0000256" key="17">
    <source>
        <dbReference type="SAM" id="MobiDB-lite"/>
    </source>
</evidence>
<keyword evidence="14 16" id="KW-0472">Membrane</keyword>
<feature type="transmembrane region" description="Helical" evidence="16">
    <location>
        <begin position="406"/>
        <end position="427"/>
    </location>
</feature>
<gene>
    <name evidence="20" type="ORF">ABT58_03135</name>
</gene>
<keyword evidence="13 16" id="KW-1133">Transmembrane helix</keyword>
<dbReference type="GO" id="GO:0016760">
    <property type="term" value="F:cellulose synthase (UDP-forming) activity"/>
    <property type="evidence" value="ECO:0007669"/>
    <property type="project" value="UniProtKB-EC"/>
</dbReference>
<keyword evidence="11 16" id="KW-0812">Transmembrane</keyword>
<dbReference type="PRINTS" id="PR01439">
    <property type="entry name" value="CELLSNTHASEA"/>
</dbReference>
<evidence type="ECO:0000256" key="11">
    <source>
        <dbReference type="ARBA" id="ARBA00022692"/>
    </source>
</evidence>
<dbReference type="Pfam" id="PF13632">
    <property type="entry name" value="Glyco_trans_2_3"/>
    <property type="match status" value="1"/>
</dbReference>
<evidence type="ECO:0000256" key="5">
    <source>
        <dbReference type="ARBA" id="ARBA00018714"/>
    </source>
</evidence>
<comment type="caution">
    <text evidence="20">The sequence shown here is derived from an EMBL/GenBank/DDBJ whole genome shotgun (WGS) entry which is preliminary data.</text>
</comment>
<feature type="transmembrane region" description="Helical" evidence="16">
    <location>
        <begin position="439"/>
        <end position="457"/>
    </location>
</feature>
<dbReference type="SUPFAM" id="SSF53448">
    <property type="entry name" value="Nucleotide-diphospho-sugar transferases"/>
    <property type="match status" value="1"/>
</dbReference>
<keyword evidence="12 16" id="KW-0135">Cellulose biosynthesis</keyword>
<comment type="subcellular location">
    <subcellularLocation>
        <location evidence="1">Cell inner membrane</location>
        <topology evidence="1">Multi-pass membrane protein</topology>
    </subcellularLocation>
</comment>
<feature type="domain" description="PilZ" evidence="18">
    <location>
        <begin position="569"/>
        <end position="665"/>
    </location>
</feature>
<keyword evidence="6 16" id="KW-1003">Cell membrane</keyword>
<evidence type="ECO:0000256" key="2">
    <source>
        <dbReference type="ARBA" id="ARBA00005186"/>
    </source>
</evidence>
<dbReference type="GO" id="GO:0006011">
    <property type="term" value="P:UDP-alpha-D-glucose metabolic process"/>
    <property type="evidence" value="ECO:0007669"/>
    <property type="project" value="InterPro"/>
</dbReference>
<evidence type="ECO:0000313" key="21">
    <source>
        <dbReference type="Proteomes" id="UP000036426"/>
    </source>
</evidence>
<feature type="transmembrane region" description="Helical" evidence="16">
    <location>
        <begin position="90"/>
        <end position="110"/>
    </location>
</feature>
<dbReference type="InterPro" id="IPR050321">
    <property type="entry name" value="Glycosyltr_2/OpgH_subfam"/>
</dbReference>
<feature type="transmembrane region" description="Helical" evidence="16">
    <location>
        <begin position="508"/>
        <end position="531"/>
    </location>
</feature>
<evidence type="ECO:0000256" key="1">
    <source>
        <dbReference type="ARBA" id="ARBA00004429"/>
    </source>
</evidence>
<evidence type="ECO:0000256" key="15">
    <source>
        <dbReference type="ARBA" id="ARBA00048682"/>
    </source>
</evidence>
<evidence type="ECO:0000256" key="16">
    <source>
        <dbReference type="RuleBase" id="RU365020"/>
    </source>
</evidence>
<evidence type="ECO:0000313" key="20">
    <source>
        <dbReference type="EMBL" id="KLV02515.1"/>
    </source>
</evidence>
<evidence type="ECO:0000259" key="19">
    <source>
        <dbReference type="Pfam" id="PF13632"/>
    </source>
</evidence>
<evidence type="ECO:0000256" key="7">
    <source>
        <dbReference type="ARBA" id="ARBA00022519"/>
    </source>
</evidence>
<keyword evidence="7 16" id="KW-0997">Cell inner membrane</keyword>
<dbReference type="PANTHER" id="PTHR43867">
    <property type="entry name" value="CELLULOSE SYNTHASE CATALYTIC SUBUNIT A [UDP-FORMING]"/>
    <property type="match status" value="1"/>
</dbReference>
<keyword evidence="8 16" id="KW-0973">c-di-GMP</keyword>
<feature type="transmembrane region" description="Helical" evidence="16">
    <location>
        <begin position="469"/>
        <end position="488"/>
    </location>
</feature>
<dbReference type="RefSeq" id="WP_047872906.1">
    <property type="nucleotide sequence ID" value="NZ_BMYC01000027.1"/>
</dbReference>
<dbReference type="OrthoDB" id="9806824at2"/>
<dbReference type="UniPathway" id="UPA00694"/>
<evidence type="ECO:0000256" key="9">
    <source>
        <dbReference type="ARBA" id="ARBA00022676"/>
    </source>
</evidence>
<dbReference type="InterPro" id="IPR001173">
    <property type="entry name" value="Glyco_trans_2-like"/>
</dbReference>
<dbReference type="Proteomes" id="UP000036426">
    <property type="component" value="Unassembled WGS sequence"/>
</dbReference>
<evidence type="ECO:0000256" key="6">
    <source>
        <dbReference type="ARBA" id="ARBA00022475"/>
    </source>
</evidence>
<comment type="cofactor">
    <cofactor evidence="16">
        <name>Mg(2+)</name>
        <dbReference type="ChEBI" id="CHEBI:18420"/>
    </cofactor>
</comment>
<dbReference type="Pfam" id="PF07238">
    <property type="entry name" value="PilZ"/>
    <property type="match status" value="1"/>
</dbReference>
<evidence type="ECO:0000256" key="14">
    <source>
        <dbReference type="ARBA" id="ARBA00023136"/>
    </source>
</evidence>
<dbReference type="PANTHER" id="PTHR43867:SF2">
    <property type="entry name" value="CELLULOSE SYNTHASE CATALYTIC SUBUNIT A [UDP-FORMING]"/>
    <property type="match status" value="1"/>
</dbReference>
<keyword evidence="10 16" id="KW-0808">Transferase</keyword>
<dbReference type="EC" id="2.4.1.12" evidence="4 16"/>
<dbReference type="Gene3D" id="3.90.550.10">
    <property type="entry name" value="Spore Coat Polysaccharide Biosynthesis Protein SpsA, Chain A"/>
    <property type="match status" value="1"/>
</dbReference>
<dbReference type="CDD" id="cd06421">
    <property type="entry name" value="CESA_CelA_like"/>
    <property type="match status" value="1"/>
</dbReference>
<evidence type="ECO:0000256" key="12">
    <source>
        <dbReference type="ARBA" id="ARBA00022916"/>
    </source>
</evidence>
<accession>A0A0J1GRY8</accession>
<evidence type="ECO:0000256" key="4">
    <source>
        <dbReference type="ARBA" id="ARBA00012539"/>
    </source>
</evidence>
<comment type="similarity">
    <text evidence="3">Belongs to the glycosyltransferase 2 family.</text>
</comment>
<comment type="function">
    <text evidence="16">Catalytic subunit of cellulose synthase. It polymerizes uridine 5'-diphosphate glucose to cellulose.</text>
</comment>
<dbReference type="GO" id="GO:0035438">
    <property type="term" value="F:cyclic-di-GMP binding"/>
    <property type="evidence" value="ECO:0007669"/>
    <property type="project" value="InterPro"/>
</dbReference>
<dbReference type="GO" id="GO:0005886">
    <property type="term" value="C:plasma membrane"/>
    <property type="evidence" value="ECO:0007669"/>
    <property type="project" value="UniProtKB-SubCell"/>
</dbReference>
<feature type="compositionally biased region" description="Polar residues" evidence="17">
    <location>
        <begin position="734"/>
        <end position="750"/>
    </location>
</feature>
<protein>
    <recommendedName>
        <fullName evidence="5 16">Cellulose synthase catalytic subunit [UDP-forming]</fullName>
        <ecNumber evidence="4 16">2.4.1.12</ecNumber>
    </recommendedName>
</protein>
<comment type="pathway">
    <text evidence="2 16">Glycan metabolism; bacterial cellulose biosynthesis.</text>
</comment>
<dbReference type="InterPro" id="IPR003919">
    <property type="entry name" value="Cell_synth_A"/>
</dbReference>
<keyword evidence="9 16" id="KW-0328">Glycosyltransferase</keyword>
<evidence type="ECO:0000256" key="13">
    <source>
        <dbReference type="ARBA" id="ARBA00022989"/>
    </source>
</evidence>
<evidence type="ECO:0000256" key="10">
    <source>
        <dbReference type="ARBA" id="ARBA00022679"/>
    </source>
</evidence>
<dbReference type="GO" id="GO:0030244">
    <property type="term" value="P:cellulose biosynthetic process"/>
    <property type="evidence" value="ECO:0007669"/>
    <property type="project" value="UniProtKB-KW"/>
</dbReference>
<feature type="transmembrane region" description="Helical" evidence="16">
    <location>
        <begin position="12"/>
        <end position="28"/>
    </location>
</feature>
<feature type="domain" description="Glycosyltransferase 2-like" evidence="19">
    <location>
        <begin position="232"/>
        <end position="447"/>
    </location>
</feature>
<dbReference type="InterPro" id="IPR009875">
    <property type="entry name" value="PilZ_domain"/>
</dbReference>
<feature type="region of interest" description="Disordered" evidence="17">
    <location>
        <begin position="720"/>
        <end position="750"/>
    </location>
</feature>